<keyword evidence="1" id="KW-0808">Transferase</keyword>
<evidence type="ECO:0000256" key="1">
    <source>
        <dbReference type="ARBA" id="ARBA00022679"/>
    </source>
</evidence>
<keyword evidence="3" id="KW-0489">Methyltransferase</keyword>
<protein>
    <submittedName>
        <fullName evidence="3">Methyltransferase</fullName>
    </submittedName>
</protein>
<dbReference type="GO" id="GO:0008168">
    <property type="term" value="F:methyltransferase activity"/>
    <property type="evidence" value="ECO:0007669"/>
    <property type="project" value="UniProtKB-KW"/>
</dbReference>
<dbReference type="InterPro" id="IPR013217">
    <property type="entry name" value="Methyltransf_12"/>
</dbReference>
<evidence type="ECO:0000313" key="4">
    <source>
        <dbReference type="Proteomes" id="UP000642748"/>
    </source>
</evidence>
<dbReference type="PANTHER" id="PTHR43861">
    <property type="entry name" value="TRANS-ACONITATE 2-METHYLTRANSFERASE-RELATED"/>
    <property type="match status" value="1"/>
</dbReference>
<name>A0A8J3QMS1_9ACTN</name>
<dbReference type="Gene3D" id="3.40.50.150">
    <property type="entry name" value="Vaccinia Virus protein VP39"/>
    <property type="match status" value="1"/>
</dbReference>
<dbReference type="GO" id="GO:0032259">
    <property type="term" value="P:methylation"/>
    <property type="evidence" value="ECO:0007669"/>
    <property type="project" value="UniProtKB-KW"/>
</dbReference>
<dbReference type="PANTHER" id="PTHR43861:SF3">
    <property type="entry name" value="PUTATIVE (AFU_ORTHOLOGUE AFUA_2G14390)-RELATED"/>
    <property type="match status" value="1"/>
</dbReference>
<comment type="caution">
    <text evidence="3">The sequence shown here is derived from an EMBL/GenBank/DDBJ whole genome shotgun (WGS) entry which is preliminary data.</text>
</comment>
<evidence type="ECO:0000313" key="3">
    <source>
        <dbReference type="EMBL" id="GIH12575.1"/>
    </source>
</evidence>
<dbReference type="InterPro" id="IPR029063">
    <property type="entry name" value="SAM-dependent_MTases_sf"/>
</dbReference>
<organism evidence="3 4">
    <name type="scientific">Rugosimonospora africana</name>
    <dbReference type="NCBI Taxonomy" id="556532"/>
    <lineage>
        <taxon>Bacteria</taxon>
        <taxon>Bacillati</taxon>
        <taxon>Actinomycetota</taxon>
        <taxon>Actinomycetes</taxon>
        <taxon>Micromonosporales</taxon>
        <taxon>Micromonosporaceae</taxon>
        <taxon>Rugosimonospora</taxon>
    </lineage>
</organism>
<feature type="domain" description="Methyltransferase type 12" evidence="2">
    <location>
        <begin position="49"/>
        <end position="137"/>
    </location>
</feature>
<dbReference type="AlphaFoldDB" id="A0A8J3QMS1"/>
<reference evidence="3" key="1">
    <citation type="submission" date="2021-01" db="EMBL/GenBank/DDBJ databases">
        <title>Whole genome shotgun sequence of Rugosimonospora africana NBRC 104875.</title>
        <authorList>
            <person name="Komaki H."/>
            <person name="Tamura T."/>
        </authorList>
    </citation>
    <scope>NUCLEOTIDE SEQUENCE</scope>
    <source>
        <strain evidence="3">NBRC 104875</strain>
    </source>
</reference>
<dbReference type="Pfam" id="PF08242">
    <property type="entry name" value="Methyltransf_12"/>
    <property type="match status" value="1"/>
</dbReference>
<sequence>MTSWTTRPYAYDNDSAEATAHHEALASLLDPVTRWRITDLLDLTGAHCLEVGAGAGSVALWLADRVGPDGSVVATDTKPGLIPDHPRLTVLEHDITSQVPPGGDYDLVHARLLLNHLPQRRQVLERLAEVVAPGGVLLTEDFWPTSPHEIVAHATSEDDATLLRRFHLAHLRTLSEHGSDRGWSRRALLAFMEEGLTDVRSVAYGGTWRGGSPGCQLLIAGTEQLREHLLAAGLTCDELDRAHELLRTPGIVLHGHMLYSTSGRRPSTVDGAR</sequence>
<proteinExistence type="predicted"/>
<dbReference type="CDD" id="cd02440">
    <property type="entry name" value="AdoMet_MTases"/>
    <property type="match status" value="1"/>
</dbReference>
<accession>A0A8J3QMS1</accession>
<dbReference type="EMBL" id="BONZ01000008">
    <property type="protein sequence ID" value="GIH12575.1"/>
    <property type="molecule type" value="Genomic_DNA"/>
</dbReference>
<evidence type="ECO:0000259" key="2">
    <source>
        <dbReference type="Pfam" id="PF08242"/>
    </source>
</evidence>
<dbReference type="SUPFAM" id="SSF53335">
    <property type="entry name" value="S-adenosyl-L-methionine-dependent methyltransferases"/>
    <property type="match status" value="1"/>
</dbReference>
<dbReference type="Proteomes" id="UP000642748">
    <property type="component" value="Unassembled WGS sequence"/>
</dbReference>
<dbReference type="RefSeq" id="WP_203916284.1">
    <property type="nucleotide sequence ID" value="NZ_BONZ01000008.1"/>
</dbReference>
<keyword evidence="4" id="KW-1185">Reference proteome</keyword>
<gene>
    <name evidence="3" type="ORF">Raf01_07470</name>
</gene>